<evidence type="ECO:0000313" key="4">
    <source>
        <dbReference type="Proteomes" id="UP000600026"/>
    </source>
</evidence>
<evidence type="ECO:0000313" key="3">
    <source>
        <dbReference type="EMBL" id="GHI84922.1"/>
    </source>
</evidence>
<gene>
    <name evidence="3" type="ORF">Sxan_22860</name>
</gene>
<organism evidence="3 4">
    <name type="scientific">Streptomyces xanthophaeus</name>
    <dbReference type="NCBI Taxonomy" id="67385"/>
    <lineage>
        <taxon>Bacteria</taxon>
        <taxon>Bacillati</taxon>
        <taxon>Actinomycetota</taxon>
        <taxon>Actinomycetes</taxon>
        <taxon>Kitasatosporales</taxon>
        <taxon>Streptomycetaceae</taxon>
        <taxon>Streptomyces</taxon>
    </lineage>
</organism>
<evidence type="ECO:0000256" key="2">
    <source>
        <dbReference type="SAM" id="SignalP"/>
    </source>
</evidence>
<feature type="signal peptide" evidence="2">
    <location>
        <begin position="1"/>
        <end position="26"/>
    </location>
</feature>
<accession>A0A919GX40</accession>
<feature type="chain" id="PRO_5036789648" description="Secreted protein" evidence="2">
    <location>
        <begin position="27"/>
        <end position="144"/>
    </location>
</feature>
<dbReference type="EMBL" id="BNEE01000006">
    <property type="protein sequence ID" value="GHI84922.1"/>
    <property type="molecule type" value="Genomic_DNA"/>
</dbReference>
<dbReference type="AlphaFoldDB" id="A0A919GX40"/>
<evidence type="ECO:0000256" key="1">
    <source>
        <dbReference type="SAM" id="MobiDB-lite"/>
    </source>
</evidence>
<dbReference type="RefSeq" id="WP_031139267.1">
    <property type="nucleotide sequence ID" value="NZ_BNEE01000006.1"/>
</dbReference>
<keyword evidence="2" id="KW-0732">Signal</keyword>
<comment type="caution">
    <text evidence="3">The sequence shown here is derived from an EMBL/GenBank/DDBJ whole genome shotgun (WGS) entry which is preliminary data.</text>
</comment>
<sequence length="144" mass="14899">MTNTKRLFIAVVLAGAALTAPAAVHAADPVFNTNDGLAIEFIRTDSWGPNEAHLLHPDSSWNPLGAGRRAARPPRREAAHDMAGARPTSHAPVPLGLSMAAAAEAEAESPGAPAPAAGFGPQRVRGLSPGHRSSTPGRRRTPRA</sequence>
<reference evidence="3" key="1">
    <citation type="submission" date="2020-09" db="EMBL/GenBank/DDBJ databases">
        <title>Whole genome shotgun sequence of Streptomyces xanthophaeus NBRC 12829.</title>
        <authorList>
            <person name="Komaki H."/>
            <person name="Tamura T."/>
        </authorList>
    </citation>
    <scope>NUCLEOTIDE SEQUENCE</scope>
    <source>
        <strain evidence="3">NBRC 12829</strain>
    </source>
</reference>
<evidence type="ECO:0008006" key="5">
    <source>
        <dbReference type="Google" id="ProtNLM"/>
    </source>
</evidence>
<protein>
    <recommendedName>
        <fullName evidence="5">Secreted protein</fullName>
    </recommendedName>
</protein>
<name>A0A919GX40_9ACTN</name>
<feature type="region of interest" description="Disordered" evidence="1">
    <location>
        <begin position="54"/>
        <end position="144"/>
    </location>
</feature>
<keyword evidence="4" id="KW-1185">Reference proteome</keyword>
<dbReference type="Proteomes" id="UP000600026">
    <property type="component" value="Unassembled WGS sequence"/>
</dbReference>
<feature type="compositionally biased region" description="Low complexity" evidence="1">
    <location>
        <begin position="100"/>
        <end position="121"/>
    </location>
</feature>
<proteinExistence type="predicted"/>